<gene>
    <name evidence="1" type="ORF">FH063_003108</name>
</gene>
<evidence type="ECO:0000313" key="1">
    <source>
        <dbReference type="EMBL" id="KAA1053189.1"/>
    </source>
</evidence>
<evidence type="ECO:0000313" key="2">
    <source>
        <dbReference type="Proteomes" id="UP000325333"/>
    </source>
</evidence>
<dbReference type="EMBL" id="VEWN01000017">
    <property type="protein sequence ID" value="KAA1053189.1"/>
    <property type="molecule type" value="Genomic_DNA"/>
</dbReference>
<reference evidence="1 2" key="1">
    <citation type="submission" date="2019-07" db="EMBL/GenBank/DDBJ databases">
        <title>Genome sequencing of the stress-tolerant strain Azospirillum brasilense Az19.</title>
        <authorList>
            <person name="Maroniche G.A."/>
            <person name="Garcia J.E."/>
            <person name="Pagnussat L."/>
            <person name="Amenta M."/>
            <person name="Creus C.M."/>
        </authorList>
    </citation>
    <scope>NUCLEOTIDE SEQUENCE [LARGE SCALE GENOMIC DNA]</scope>
    <source>
        <strain evidence="1 2">Az19</strain>
    </source>
</reference>
<dbReference type="Gene3D" id="3.40.960.10">
    <property type="entry name" value="VSR Endonuclease"/>
    <property type="match status" value="1"/>
</dbReference>
<protein>
    <recommendedName>
        <fullName evidence="3">DUF559 domain-containing protein</fullName>
    </recommendedName>
</protein>
<dbReference type="AlphaFoldDB" id="A0A5B0KLU2"/>
<name>A0A5B0KLU2_9PROT</name>
<proteinExistence type="predicted"/>
<sequence length="476" mass="53769">MPSGFPVTVHLDGQTFKNLRKVARYLDVNHKTVEKWIATKEADETVDECVARHADIKRVTYQGKIYKNKAELARELGLKPAEVARIIRRGNDVALVLIQREAKAVARIAAERPRHIDWNAAPLHELVENLPSLTGPLANVDLTDACRIPGKGTGTARIAGARCRKHGPIERVFPLQELKTPRQPCLECRKEHKPVRTSRQQRTLGRLVESVGEQGLLVNLDKAELVKVVREGPRTRSEFQVHHAMCARCGREFKPIWYHHLEKGNVRCPDCPKSRYTAEEVAAKVTNAHGGIVELLEYSGTIQGRNSRFRCHLCGNEWPASVNAVIGSKHNTPTGCPQCSRSGARATVIAMTLERLGISYQHEWPVRVPDRQKPLRCDYYVPSHKLVIEYDGDHHFRPSTRQRDPEKAQAAFQDVQERDLDKREALLMRGIRTTRIPFWVADVAAEVENILSGRPSYPDLPDPADYAAWRASLNVR</sequence>
<accession>A0A5B0KLU2</accession>
<comment type="caution">
    <text evidence="1">The sequence shown here is derived from an EMBL/GenBank/DDBJ whole genome shotgun (WGS) entry which is preliminary data.</text>
</comment>
<evidence type="ECO:0008006" key="3">
    <source>
        <dbReference type="Google" id="ProtNLM"/>
    </source>
</evidence>
<organism evidence="1 2">
    <name type="scientific">Azospirillum argentinense</name>
    <dbReference type="NCBI Taxonomy" id="2970906"/>
    <lineage>
        <taxon>Bacteria</taxon>
        <taxon>Pseudomonadati</taxon>
        <taxon>Pseudomonadota</taxon>
        <taxon>Alphaproteobacteria</taxon>
        <taxon>Rhodospirillales</taxon>
        <taxon>Azospirillaceae</taxon>
        <taxon>Azospirillum</taxon>
    </lineage>
</organism>
<dbReference type="Proteomes" id="UP000325333">
    <property type="component" value="Unassembled WGS sequence"/>
</dbReference>
<dbReference type="RefSeq" id="WP_149651348.1">
    <property type="nucleotide sequence ID" value="NZ_VEWN01000017.1"/>
</dbReference>